<dbReference type="EMBL" id="JAKVPY010000063">
    <property type="protein sequence ID" value="MCH4565590.1"/>
    <property type="molecule type" value="Genomic_DNA"/>
</dbReference>
<feature type="transmembrane region" description="Helical" evidence="1">
    <location>
        <begin position="46"/>
        <end position="64"/>
    </location>
</feature>
<feature type="transmembrane region" description="Helical" evidence="1">
    <location>
        <begin position="96"/>
        <end position="115"/>
    </location>
</feature>
<keyword evidence="1" id="KW-0472">Membrane</keyword>
<evidence type="ECO:0000313" key="2">
    <source>
        <dbReference type="EMBL" id="MCH4565590.1"/>
    </source>
</evidence>
<sequence>MKIRAGRQSFLPSLTVIAALVVCKGLLYGTALLALIGVTVDIPPGPWSVAVDIAVVGATIAFWSNRRRHGMIWPTLIAALGAILVISRMHGQVPEALEWTGLSLLVVAALLDWRAGRKPVSRKR</sequence>
<evidence type="ECO:0000256" key="1">
    <source>
        <dbReference type="SAM" id="Phobius"/>
    </source>
</evidence>
<organism evidence="2 3">
    <name type="scientific">Halomonas flagellata</name>
    <dbReference type="NCBI Taxonomy" id="2920385"/>
    <lineage>
        <taxon>Bacteria</taxon>
        <taxon>Pseudomonadati</taxon>
        <taxon>Pseudomonadota</taxon>
        <taxon>Gammaproteobacteria</taxon>
        <taxon>Oceanospirillales</taxon>
        <taxon>Halomonadaceae</taxon>
        <taxon>Halomonas</taxon>
    </lineage>
</organism>
<feature type="transmembrane region" description="Helical" evidence="1">
    <location>
        <begin position="71"/>
        <end position="90"/>
    </location>
</feature>
<dbReference type="RefSeq" id="WP_240570110.1">
    <property type="nucleotide sequence ID" value="NZ_JAKVPY010000063.1"/>
</dbReference>
<dbReference type="InterPro" id="IPR004891">
    <property type="entry name" value="Mercury-R_MerC"/>
</dbReference>
<evidence type="ECO:0000313" key="3">
    <source>
        <dbReference type="Proteomes" id="UP001202117"/>
    </source>
</evidence>
<comment type="caution">
    <text evidence="2">The sequence shown here is derived from an EMBL/GenBank/DDBJ whole genome shotgun (WGS) entry which is preliminary data.</text>
</comment>
<reference evidence="2 3" key="1">
    <citation type="submission" date="2022-02" db="EMBL/GenBank/DDBJ databases">
        <title>Halomonas fukangensis sp. nov., a halophilic bacterium isolated from a bulk soil of Kalidium foliatum at Fukang.</title>
        <authorList>
            <person name="Huang Y."/>
        </authorList>
    </citation>
    <scope>NUCLEOTIDE SEQUENCE [LARGE SCALE GENOMIC DNA]</scope>
    <source>
        <strain evidence="2 3">EGI 63088</strain>
    </source>
</reference>
<keyword evidence="1" id="KW-0812">Transmembrane</keyword>
<protein>
    <submittedName>
        <fullName evidence="2">Uncharacterized protein</fullName>
    </submittedName>
</protein>
<proteinExistence type="predicted"/>
<dbReference type="Proteomes" id="UP001202117">
    <property type="component" value="Unassembled WGS sequence"/>
</dbReference>
<keyword evidence="3" id="KW-1185">Reference proteome</keyword>
<feature type="transmembrane region" description="Helical" evidence="1">
    <location>
        <begin position="12"/>
        <end position="40"/>
    </location>
</feature>
<accession>A0ABS9S0Q5</accession>
<keyword evidence="1" id="KW-1133">Transmembrane helix</keyword>
<name>A0ABS9S0Q5_9GAMM</name>
<dbReference type="Pfam" id="PF03203">
    <property type="entry name" value="MerC"/>
    <property type="match status" value="1"/>
</dbReference>
<gene>
    <name evidence="2" type="ORF">MKP05_21085</name>
</gene>